<feature type="signal peptide" evidence="2">
    <location>
        <begin position="1"/>
        <end position="26"/>
    </location>
</feature>
<evidence type="ECO:0000313" key="4">
    <source>
        <dbReference type="Proteomes" id="UP000294682"/>
    </source>
</evidence>
<protein>
    <submittedName>
        <fullName evidence="3">ABC transport system substrate-binding protein</fullName>
    </submittedName>
</protein>
<accession>A0A9X8UKP2</accession>
<name>A0A9X8UKP2_9FIRM</name>
<evidence type="ECO:0000256" key="2">
    <source>
        <dbReference type="SAM" id="SignalP"/>
    </source>
</evidence>
<dbReference type="OrthoDB" id="9776955at2"/>
<dbReference type="EMBL" id="SLUK01000002">
    <property type="protein sequence ID" value="TCL44542.1"/>
    <property type="molecule type" value="Genomic_DNA"/>
</dbReference>
<dbReference type="PANTHER" id="PTHR35271:SF1">
    <property type="entry name" value="ABC TRANSPORTER, SUBSTRATE-BINDING LIPOPROTEIN"/>
    <property type="match status" value="1"/>
</dbReference>
<dbReference type="PROSITE" id="PS51257">
    <property type="entry name" value="PROKAR_LIPOPROTEIN"/>
    <property type="match status" value="1"/>
</dbReference>
<dbReference type="InterPro" id="IPR028082">
    <property type="entry name" value="Peripla_BP_I"/>
</dbReference>
<comment type="caution">
    <text evidence="3">The sequence shown here is derived from an EMBL/GenBank/DDBJ whole genome shotgun (WGS) entry which is preliminary data.</text>
</comment>
<feature type="chain" id="PRO_5040960383" evidence="2">
    <location>
        <begin position="27"/>
        <end position="361"/>
    </location>
</feature>
<organism evidence="3 4">
    <name type="scientific">Harryflintia acetispora</name>
    <dbReference type="NCBI Taxonomy" id="1849041"/>
    <lineage>
        <taxon>Bacteria</taxon>
        <taxon>Bacillati</taxon>
        <taxon>Bacillota</taxon>
        <taxon>Clostridia</taxon>
        <taxon>Eubacteriales</taxon>
        <taxon>Oscillospiraceae</taxon>
        <taxon>Harryflintia</taxon>
    </lineage>
</organism>
<dbReference type="PANTHER" id="PTHR35271">
    <property type="entry name" value="ABC TRANSPORTER, SUBSTRATE-BINDING LIPOPROTEIN-RELATED"/>
    <property type="match status" value="1"/>
</dbReference>
<dbReference type="InterPro" id="IPR007487">
    <property type="entry name" value="ABC_transpt-TYRBP-like"/>
</dbReference>
<dbReference type="Pfam" id="PF04392">
    <property type="entry name" value="ABC_sub_bind"/>
    <property type="match status" value="1"/>
</dbReference>
<sequence length="361" mass="37426">MKKTMKTLLSAILASTLIFAGCSSGAGTTQSEAPSEPASSVQESAPESATSEASEAPEGTADGETYEIGVVQIVDHLSLNTIRDAFVKEMETQLGDRVNIECKDAQNDQSNLNSIVQKFVGDEKDLIVAIATPSAQAAAAATSEIPVLYSAVTDPEAAKLTGIPNVTGTSDAIPVESIFTLASKLTPDAKKFGLVYNTSEVNSVSVIEQAKEYMSANGYEFAEATITNTSELQQAASSLVGKVDAMFTPIDNTVASALAVIAGVCNENKIPYYVGADSMVSDGGLATVGIDYSVLGTRTAQMAAEVLGGKSPSDIPFEVMSDFSTILNTKTAETIGVQVPEDVLSSATLFDGTQGELTAGE</sequence>
<dbReference type="AlphaFoldDB" id="A0A9X8UKP2"/>
<dbReference type="RefSeq" id="WP_079699402.1">
    <property type="nucleotide sequence ID" value="NZ_JADNAH010000022.1"/>
</dbReference>
<dbReference type="SUPFAM" id="SSF53822">
    <property type="entry name" value="Periplasmic binding protein-like I"/>
    <property type="match status" value="1"/>
</dbReference>
<reference evidence="3 4" key="1">
    <citation type="submission" date="2019-03" db="EMBL/GenBank/DDBJ databases">
        <title>Genomic Encyclopedia of Type Strains, Phase IV (KMG-IV): sequencing the most valuable type-strain genomes for metagenomic binning, comparative biology and taxonomic classification.</title>
        <authorList>
            <person name="Goeker M."/>
        </authorList>
    </citation>
    <scope>NUCLEOTIDE SEQUENCE [LARGE SCALE GENOMIC DNA]</scope>
    <source>
        <strain evidence="3 4">DSM 100433</strain>
    </source>
</reference>
<evidence type="ECO:0000256" key="1">
    <source>
        <dbReference type="SAM" id="MobiDB-lite"/>
    </source>
</evidence>
<dbReference type="CDD" id="cd06325">
    <property type="entry name" value="PBP1_ABC_unchar_transporter"/>
    <property type="match status" value="1"/>
</dbReference>
<keyword evidence="4" id="KW-1185">Reference proteome</keyword>
<dbReference type="Gene3D" id="3.40.50.2300">
    <property type="match status" value="2"/>
</dbReference>
<keyword evidence="2" id="KW-0732">Signal</keyword>
<evidence type="ECO:0000313" key="3">
    <source>
        <dbReference type="EMBL" id="TCL44542.1"/>
    </source>
</evidence>
<dbReference type="Proteomes" id="UP000294682">
    <property type="component" value="Unassembled WGS sequence"/>
</dbReference>
<gene>
    <name evidence="3" type="ORF">EDD78_102165</name>
</gene>
<feature type="compositionally biased region" description="Polar residues" evidence="1">
    <location>
        <begin position="25"/>
        <end position="42"/>
    </location>
</feature>
<feature type="compositionally biased region" description="Low complexity" evidence="1">
    <location>
        <begin position="43"/>
        <end position="60"/>
    </location>
</feature>
<proteinExistence type="predicted"/>
<feature type="region of interest" description="Disordered" evidence="1">
    <location>
        <begin position="25"/>
        <end position="62"/>
    </location>
</feature>